<dbReference type="SMART" id="SM00409">
    <property type="entry name" value="IG"/>
    <property type="match status" value="2"/>
</dbReference>
<keyword evidence="2" id="KW-1015">Disulfide bond</keyword>
<evidence type="ECO:0000313" key="4">
    <source>
        <dbReference type="Ensembl" id="ENSPFOP00000006513.2"/>
    </source>
</evidence>
<dbReference type="Gene3D" id="2.60.40.10">
    <property type="entry name" value="Immunoglobulins"/>
    <property type="match status" value="2"/>
</dbReference>
<dbReference type="SUPFAM" id="SSF48726">
    <property type="entry name" value="Immunoglobulin"/>
    <property type="match status" value="1"/>
</dbReference>
<evidence type="ECO:0000256" key="1">
    <source>
        <dbReference type="ARBA" id="ARBA00022729"/>
    </source>
</evidence>
<feature type="domain" description="Ig-like" evidence="3">
    <location>
        <begin position="91"/>
        <end position="170"/>
    </location>
</feature>
<dbReference type="InterPro" id="IPR003599">
    <property type="entry name" value="Ig_sub"/>
</dbReference>
<dbReference type="eggNOG" id="ENOG502SZPU">
    <property type="taxonomic scope" value="Eukaryota"/>
</dbReference>
<protein>
    <recommendedName>
        <fullName evidence="3">Ig-like domain-containing protein</fullName>
    </recommendedName>
</protein>
<dbReference type="PROSITE" id="PS50835">
    <property type="entry name" value="IG_LIKE"/>
    <property type="match status" value="1"/>
</dbReference>
<proteinExistence type="predicted"/>
<dbReference type="GeneTree" id="ENSGT00940000163711"/>
<dbReference type="GO" id="GO:0007166">
    <property type="term" value="P:cell surface receptor signaling pathway"/>
    <property type="evidence" value="ECO:0007669"/>
    <property type="project" value="TreeGrafter"/>
</dbReference>
<keyword evidence="5" id="KW-1185">Reference proteome</keyword>
<dbReference type="Ensembl" id="ENSPFOT00000006524.2">
    <property type="protein sequence ID" value="ENSPFOP00000006513.2"/>
    <property type="gene ID" value="ENSPFOG00000006590.2"/>
</dbReference>
<dbReference type="InterPro" id="IPR036179">
    <property type="entry name" value="Ig-like_dom_sf"/>
</dbReference>
<reference evidence="4" key="2">
    <citation type="submission" date="2025-08" db="UniProtKB">
        <authorList>
            <consortium name="Ensembl"/>
        </authorList>
    </citation>
    <scope>IDENTIFICATION</scope>
</reference>
<reference evidence="4" key="3">
    <citation type="submission" date="2025-09" db="UniProtKB">
        <authorList>
            <consortium name="Ensembl"/>
        </authorList>
    </citation>
    <scope>IDENTIFICATION</scope>
</reference>
<dbReference type="GO" id="GO:0006955">
    <property type="term" value="P:immune response"/>
    <property type="evidence" value="ECO:0007669"/>
    <property type="project" value="TreeGrafter"/>
</dbReference>
<accession>A0A087XL60</accession>
<dbReference type="OMA" id="INKECFT"/>
<evidence type="ECO:0000256" key="2">
    <source>
        <dbReference type="ARBA" id="ARBA00023157"/>
    </source>
</evidence>
<keyword evidence="1" id="KW-0732">Signal</keyword>
<dbReference type="GO" id="GO:0009897">
    <property type="term" value="C:external side of plasma membrane"/>
    <property type="evidence" value="ECO:0007669"/>
    <property type="project" value="TreeGrafter"/>
</dbReference>
<sequence>SFQVLPNRSQFFQYESVAFSLNCDQQEDAAVWTIKRNTSKQISSLCPSYTTDRSKSTCFLSELYEMDSGVYWCESEAGKISNTISITVTDGELILEIPALPVMEGDEVVLRCRTREKLSGNNSSTFYKDKLFIGSSVRGSITLQRVSKYDEGNYRCYMSGVGESPDSFLTVRDWSLAFQQRVVVLEFIFAVKIQIFFNNILNLEINIFIE</sequence>
<dbReference type="EMBL" id="AYCK01022755">
    <property type="status" value="NOT_ANNOTATED_CDS"/>
    <property type="molecule type" value="Genomic_DNA"/>
</dbReference>
<organism evidence="4 5">
    <name type="scientific">Poecilia formosa</name>
    <name type="common">Amazon molly</name>
    <name type="synonym">Limia formosa</name>
    <dbReference type="NCBI Taxonomy" id="48698"/>
    <lineage>
        <taxon>Eukaryota</taxon>
        <taxon>Metazoa</taxon>
        <taxon>Chordata</taxon>
        <taxon>Craniata</taxon>
        <taxon>Vertebrata</taxon>
        <taxon>Euteleostomi</taxon>
        <taxon>Actinopterygii</taxon>
        <taxon>Neopterygii</taxon>
        <taxon>Teleostei</taxon>
        <taxon>Neoteleostei</taxon>
        <taxon>Acanthomorphata</taxon>
        <taxon>Ovalentaria</taxon>
        <taxon>Atherinomorphae</taxon>
        <taxon>Cyprinodontiformes</taxon>
        <taxon>Poeciliidae</taxon>
        <taxon>Poeciliinae</taxon>
        <taxon>Poecilia</taxon>
    </lineage>
</organism>
<dbReference type="PANTHER" id="PTHR11481:SF64">
    <property type="entry name" value="FC RECEPTOR-LIKE PROTEIN 4"/>
    <property type="match status" value="1"/>
</dbReference>
<reference evidence="5" key="1">
    <citation type="submission" date="2013-10" db="EMBL/GenBank/DDBJ databases">
        <authorList>
            <person name="Schartl M."/>
            <person name="Warren W."/>
        </authorList>
    </citation>
    <scope>NUCLEOTIDE SEQUENCE [LARGE SCALE GENOMIC DNA]</scope>
    <source>
        <strain evidence="5">female</strain>
    </source>
</reference>
<dbReference type="InterPro" id="IPR050488">
    <property type="entry name" value="Ig_Fc_receptor"/>
</dbReference>
<dbReference type="PANTHER" id="PTHR11481">
    <property type="entry name" value="IMMUNOGLOBULIN FC RECEPTOR"/>
    <property type="match status" value="1"/>
</dbReference>
<dbReference type="InterPro" id="IPR013783">
    <property type="entry name" value="Ig-like_fold"/>
</dbReference>
<dbReference type="Proteomes" id="UP000028760">
    <property type="component" value="Unassembled WGS sequence"/>
</dbReference>
<dbReference type="InterPro" id="IPR007110">
    <property type="entry name" value="Ig-like_dom"/>
</dbReference>
<evidence type="ECO:0000259" key="3">
    <source>
        <dbReference type="PROSITE" id="PS50835"/>
    </source>
</evidence>
<dbReference type="AlphaFoldDB" id="A0A087XL60"/>
<evidence type="ECO:0000313" key="5">
    <source>
        <dbReference type="Proteomes" id="UP000028760"/>
    </source>
</evidence>
<name>A0A087XL60_POEFO</name>
<dbReference type="STRING" id="48698.ENSPFOP00000006513"/>
<dbReference type="GO" id="GO:0004888">
    <property type="term" value="F:transmembrane signaling receptor activity"/>
    <property type="evidence" value="ECO:0007669"/>
    <property type="project" value="TreeGrafter"/>
</dbReference>